<protein>
    <recommendedName>
        <fullName evidence="2">Rhodanese domain-containing protein</fullName>
    </recommendedName>
</protein>
<comment type="caution">
    <text evidence="1">The sequence shown here is derived from an EMBL/GenBank/DDBJ whole genome shotgun (WGS) entry which is preliminary data.</text>
</comment>
<evidence type="ECO:0008006" key="2">
    <source>
        <dbReference type="Google" id="ProtNLM"/>
    </source>
</evidence>
<name>X1W1D5_9ZZZZ</name>
<accession>X1W1D5</accession>
<feature type="non-terminal residue" evidence="1">
    <location>
        <position position="1"/>
    </location>
</feature>
<sequence>TVDYLQMKYNHALFLNPYIERTASNNMMLFPPTGLEYVATSAKDLGGKVTLLDLRTRRDYISFGDSP</sequence>
<gene>
    <name evidence="1" type="ORF">S12H4_62817</name>
</gene>
<proteinExistence type="predicted"/>
<dbReference type="EMBL" id="BARW01042346">
    <property type="protein sequence ID" value="GAJ21765.1"/>
    <property type="molecule type" value="Genomic_DNA"/>
</dbReference>
<evidence type="ECO:0000313" key="1">
    <source>
        <dbReference type="EMBL" id="GAJ21765.1"/>
    </source>
</evidence>
<feature type="non-terminal residue" evidence="1">
    <location>
        <position position="67"/>
    </location>
</feature>
<reference evidence="1" key="1">
    <citation type="journal article" date="2014" name="Front. Microbiol.">
        <title>High frequency of phylogenetically diverse reductive dehalogenase-homologous genes in deep subseafloor sedimentary metagenomes.</title>
        <authorList>
            <person name="Kawai M."/>
            <person name="Futagami T."/>
            <person name="Toyoda A."/>
            <person name="Takaki Y."/>
            <person name="Nishi S."/>
            <person name="Hori S."/>
            <person name="Arai W."/>
            <person name="Tsubouchi T."/>
            <person name="Morono Y."/>
            <person name="Uchiyama I."/>
            <person name="Ito T."/>
            <person name="Fujiyama A."/>
            <person name="Inagaki F."/>
            <person name="Takami H."/>
        </authorList>
    </citation>
    <scope>NUCLEOTIDE SEQUENCE</scope>
    <source>
        <strain evidence="1">Expedition CK06-06</strain>
    </source>
</reference>
<organism evidence="1">
    <name type="scientific">marine sediment metagenome</name>
    <dbReference type="NCBI Taxonomy" id="412755"/>
    <lineage>
        <taxon>unclassified sequences</taxon>
        <taxon>metagenomes</taxon>
        <taxon>ecological metagenomes</taxon>
    </lineage>
</organism>
<dbReference type="AlphaFoldDB" id="X1W1D5"/>